<name>A0A1R1XPJ5_9FUNG</name>
<evidence type="ECO:0000313" key="3">
    <source>
        <dbReference type="EMBL" id="OMJ16557.1"/>
    </source>
</evidence>
<proteinExistence type="predicted"/>
<evidence type="ECO:0000313" key="2">
    <source>
        <dbReference type="EMBL" id="OMJ12303.1"/>
    </source>
</evidence>
<reference evidence="3" key="1">
    <citation type="submission" date="2017-01" db="EMBL/GenBank/DDBJ databases">
        <authorList>
            <person name="Mah S.A."/>
            <person name="Swanson W.J."/>
            <person name="Moy G.W."/>
            <person name="Vacquier V.D."/>
        </authorList>
    </citation>
    <scope>NUCLEOTIDE SEQUENCE [LARGE SCALE GENOMIC DNA]</scope>
    <source>
        <strain evidence="3">ID-206-W2</strain>
    </source>
</reference>
<dbReference type="AlphaFoldDB" id="A0A1R1XPJ5"/>
<dbReference type="EMBL" id="LSSM01005621">
    <property type="protein sequence ID" value="OMJ12303.1"/>
    <property type="molecule type" value="Genomic_DNA"/>
</dbReference>
<dbReference type="EMBL" id="LSSM01003859">
    <property type="protein sequence ID" value="OMJ16557.1"/>
    <property type="molecule type" value="Genomic_DNA"/>
</dbReference>
<feature type="compositionally biased region" description="Basic and acidic residues" evidence="1">
    <location>
        <begin position="145"/>
        <end position="160"/>
    </location>
</feature>
<feature type="region of interest" description="Disordered" evidence="1">
    <location>
        <begin position="145"/>
        <end position="172"/>
    </location>
</feature>
<reference evidence="4" key="2">
    <citation type="submission" date="2017-01" db="EMBL/GenBank/DDBJ databases">
        <authorList>
            <person name="Wang Y."/>
            <person name="White M."/>
            <person name="Kvist S."/>
            <person name="Moncalvo J.-M."/>
        </authorList>
    </citation>
    <scope>NUCLEOTIDE SEQUENCE [LARGE SCALE GENOMIC DNA]</scope>
    <source>
        <strain evidence="4">ID-206-W2</strain>
    </source>
</reference>
<organism evidence="3 4">
    <name type="scientific">Smittium culicis</name>
    <dbReference type="NCBI Taxonomy" id="133412"/>
    <lineage>
        <taxon>Eukaryota</taxon>
        <taxon>Fungi</taxon>
        <taxon>Fungi incertae sedis</taxon>
        <taxon>Zoopagomycota</taxon>
        <taxon>Kickxellomycotina</taxon>
        <taxon>Harpellomycetes</taxon>
        <taxon>Harpellales</taxon>
        <taxon>Legeriomycetaceae</taxon>
        <taxon>Smittium</taxon>
    </lineage>
</organism>
<protein>
    <submittedName>
        <fullName evidence="3">Uncharacterized protein</fullName>
    </submittedName>
</protein>
<dbReference type="OrthoDB" id="5545891at2759"/>
<comment type="caution">
    <text evidence="3">The sequence shown here is derived from an EMBL/GenBank/DDBJ whole genome shotgun (WGS) entry which is preliminary data.</text>
</comment>
<gene>
    <name evidence="3" type="ORF">AYI69_g7793</name>
    <name evidence="2" type="ORF">AYI69_g9461</name>
</gene>
<evidence type="ECO:0000256" key="1">
    <source>
        <dbReference type="SAM" id="MobiDB-lite"/>
    </source>
</evidence>
<evidence type="ECO:0000313" key="4">
    <source>
        <dbReference type="Proteomes" id="UP000187429"/>
    </source>
</evidence>
<accession>A0A1R1XPJ5</accession>
<keyword evidence="4" id="KW-1185">Reference proteome</keyword>
<sequence length="217" mass="24720">MQLNADTKPNEFTAFFKQLLREREPQFEELDPFVTTRAPETDLQVYPELIEALPLIEEGFFRTPLTEEEQKDAIYACIRSIWIKYQQPLTDSASATVRKAESTLHGIQVALAIATRPIDLKRAPVGTISDPQVGDASRCFDLRGKTHRQQMDSKHRREGGSDPIQGSRTINHGFRGESNKYFCSTKPLGWTLAVQDWPANKKILNWFNDEVGENNIL</sequence>
<dbReference type="Proteomes" id="UP000187429">
    <property type="component" value="Unassembled WGS sequence"/>
</dbReference>